<keyword evidence="1" id="KW-0472">Membrane</keyword>
<reference evidence="2" key="1">
    <citation type="submission" date="2020-05" db="EMBL/GenBank/DDBJ databases">
        <title>Mycena genomes resolve the evolution of fungal bioluminescence.</title>
        <authorList>
            <person name="Tsai I.J."/>
        </authorList>
    </citation>
    <scope>NUCLEOTIDE SEQUENCE</scope>
    <source>
        <strain evidence="2">160909Yilan</strain>
    </source>
</reference>
<dbReference type="Proteomes" id="UP000623467">
    <property type="component" value="Unassembled WGS sequence"/>
</dbReference>
<sequence>MMFIALIAPEAIFALALRQYSTARSFHKDPKYKFSMTHGFFIVMGGFVTKNGNHPIAKKSLVFKHNESIKNTQEVDIADKSKNDRLAKIIMRAFRYQGLETTTLGLALIQCLTGFFWLNKPQRVSEAIPVDGPIDLSSEIEAKCPPSDAGPGSGSSCKRSVGKALNGVLFGSYPEFDPMAESCVPSFWSGDLEHNLHLLSLTVCASVMGFVHLLPWWTNSMFFPSSAEMWLWRATAWMLVASPILCLALLTIKSSFQSGSNAKALFTYLTYGVVALYIFARSILVILCFTTLRGVPAGMLTNVDWRTLFH</sequence>
<accession>A0A8H7D4M1</accession>
<dbReference type="AlphaFoldDB" id="A0A8H7D4M1"/>
<dbReference type="EMBL" id="JACAZH010000009">
    <property type="protein sequence ID" value="KAF7358766.1"/>
    <property type="molecule type" value="Genomic_DNA"/>
</dbReference>
<evidence type="ECO:0000256" key="1">
    <source>
        <dbReference type="SAM" id="Phobius"/>
    </source>
</evidence>
<keyword evidence="1" id="KW-0812">Transmembrane</keyword>
<comment type="caution">
    <text evidence="2">The sequence shown here is derived from an EMBL/GenBank/DDBJ whole genome shotgun (WGS) entry which is preliminary data.</text>
</comment>
<dbReference type="OrthoDB" id="2911414at2759"/>
<feature type="transmembrane region" description="Helical" evidence="1">
    <location>
        <begin position="196"/>
        <end position="218"/>
    </location>
</feature>
<evidence type="ECO:0000313" key="2">
    <source>
        <dbReference type="EMBL" id="KAF7358766.1"/>
    </source>
</evidence>
<keyword evidence="1" id="KW-1133">Transmembrane helix</keyword>
<feature type="transmembrane region" description="Helical" evidence="1">
    <location>
        <begin position="230"/>
        <end position="252"/>
    </location>
</feature>
<feature type="transmembrane region" description="Helical" evidence="1">
    <location>
        <begin position="264"/>
        <end position="292"/>
    </location>
</feature>
<dbReference type="PANTHER" id="PTHR35043:SF7">
    <property type="entry name" value="TRANSCRIPTION FACTOR DOMAIN-CONTAINING PROTEIN"/>
    <property type="match status" value="1"/>
</dbReference>
<organism evidence="2 3">
    <name type="scientific">Mycena sanguinolenta</name>
    <dbReference type="NCBI Taxonomy" id="230812"/>
    <lineage>
        <taxon>Eukaryota</taxon>
        <taxon>Fungi</taxon>
        <taxon>Dikarya</taxon>
        <taxon>Basidiomycota</taxon>
        <taxon>Agaricomycotina</taxon>
        <taxon>Agaricomycetes</taxon>
        <taxon>Agaricomycetidae</taxon>
        <taxon>Agaricales</taxon>
        <taxon>Marasmiineae</taxon>
        <taxon>Mycenaceae</taxon>
        <taxon>Mycena</taxon>
    </lineage>
</organism>
<proteinExistence type="predicted"/>
<name>A0A8H7D4M1_9AGAR</name>
<protein>
    <submittedName>
        <fullName evidence="2">Uncharacterized protein</fullName>
    </submittedName>
</protein>
<keyword evidence="3" id="KW-1185">Reference proteome</keyword>
<gene>
    <name evidence="2" type="ORF">MSAN_01215600</name>
</gene>
<evidence type="ECO:0000313" key="3">
    <source>
        <dbReference type="Proteomes" id="UP000623467"/>
    </source>
</evidence>
<dbReference type="PANTHER" id="PTHR35043">
    <property type="entry name" value="TRANSCRIPTION FACTOR DOMAIN-CONTAINING PROTEIN"/>
    <property type="match status" value="1"/>
</dbReference>